<feature type="non-terminal residue" evidence="3">
    <location>
        <position position="950"/>
    </location>
</feature>
<dbReference type="InterPro" id="IPR036691">
    <property type="entry name" value="Endo/exonu/phosph_ase_sf"/>
</dbReference>
<evidence type="ECO:0000313" key="3">
    <source>
        <dbReference type="EMBL" id="GJT62619.1"/>
    </source>
</evidence>
<organism evidence="3 4">
    <name type="scientific">Tanacetum coccineum</name>
    <dbReference type="NCBI Taxonomy" id="301880"/>
    <lineage>
        <taxon>Eukaryota</taxon>
        <taxon>Viridiplantae</taxon>
        <taxon>Streptophyta</taxon>
        <taxon>Embryophyta</taxon>
        <taxon>Tracheophyta</taxon>
        <taxon>Spermatophyta</taxon>
        <taxon>Magnoliopsida</taxon>
        <taxon>eudicotyledons</taxon>
        <taxon>Gunneridae</taxon>
        <taxon>Pentapetalae</taxon>
        <taxon>asterids</taxon>
        <taxon>campanulids</taxon>
        <taxon>Asterales</taxon>
        <taxon>Asteraceae</taxon>
        <taxon>Asteroideae</taxon>
        <taxon>Anthemideae</taxon>
        <taxon>Anthemidinae</taxon>
        <taxon>Tanacetum</taxon>
    </lineage>
</organism>
<evidence type="ECO:0000256" key="1">
    <source>
        <dbReference type="SAM" id="MobiDB-lite"/>
    </source>
</evidence>
<comment type="caution">
    <text evidence="3">The sequence shown here is derived from an EMBL/GenBank/DDBJ whole genome shotgun (WGS) entry which is preliminary data.</text>
</comment>
<accession>A0ABQ5FHU1</accession>
<dbReference type="PANTHER" id="PTHR33116:SF76">
    <property type="entry name" value="DUF4283 DOMAIN-CONTAINING PROTEIN"/>
    <property type="match status" value="1"/>
</dbReference>
<dbReference type="InterPro" id="IPR043502">
    <property type="entry name" value="DNA/RNA_pol_sf"/>
</dbReference>
<dbReference type="InterPro" id="IPR025558">
    <property type="entry name" value="DUF4283"/>
</dbReference>
<sequence length="950" mass="108629">MERRKAMIGTFVKKIFKSVPGFSKSLTESLLKSRDFISKIGGLRRRKETVRELGHKIVPSCDRIWSVLEYLSIERRLGIGPCGGACPAISSSSRSKRSDGSLRFLRLNNRSGSSIGDQSRLAEERDKPTGWDDNDNNGIKSFANVVSASTPKSKLNFRTLFNEDKVEETDFVLPLAVVEVVKHKFDNTLVGFFEGHKVAFPLVKNYIMNTWSKFGVQKVMRDNEGVHYFKFDSPNRVDQVLQQGLWMIRNTPLILNKWTPNLSLAKDKVTKVPLWVKLHRVHVVAYSEDGMTLIVSHVVSAEKDLKENVIMAIPLENGEGYSKENIRVEYEWKPPTCSYCRVFGHHMEKYPKRPVERAPVVVETNMEENNDGFVKVNNRKSKGKGSVNNQKKNAIGFKVGNNQNLRYQPVKPKSNDKKSDDDQQDNGIKLKNLFEKLNDITILVTDSSRGMKLRIYLVIPLKSHNSRKILIGLNRTPKQFEVRQVVSENQLSACAILESHVDVSLLSDVCSRVFKSWEWTSNANLCKKGCRIILGWNIDVVNIMVISQTNQAMHVNITHKVTNKIMFCSFIYAGNLPAERRFLWAELDLHKHVVCRFPWTLMGDFNVALNLEDYLSSLSCLNSAMNDFKACVNKIKVMDINSTGLHYTWNQKPRSSRGVLKKLDRIIGNMDFIDTFPGACGWNVNTEGYHMFRVVTKMKALKKPLRKLLHSYGNLHERVNAFRIELDEIQKALDRNPLDTNLRDEEAAYVSAFIDAKLDEVATPLKLVKTSQPSFRVEELLTNNPHPLMHNYPRDRGPPRCAFKVDIQKAYDTVDWKFLSNILNLFGFHKKMVKWIMACVSSASFSLLINGDIHGYFNGKRGLRKGDPISSYLFTLVMEVLTLIIKRRVRLSNMFRYHNRCKELELINVCFADDLLIFTRGEVHSARLIMEALNEFQKSSGLVPSIPKAR</sequence>
<dbReference type="Proteomes" id="UP001151760">
    <property type="component" value="Unassembled WGS sequence"/>
</dbReference>
<dbReference type="Pfam" id="PF14111">
    <property type="entry name" value="DUF4283"/>
    <property type="match status" value="1"/>
</dbReference>
<reference evidence="3" key="2">
    <citation type="submission" date="2022-01" db="EMBL/GenBank/DDBJ databases">
        <authorList>
            <person name="Yamashiro T."/>
            <person name="Shiraishi A."/>
            <person name="Satake H."/>
            <person name="Nakayama K."/>
        </authorList>
    </citation>
    <scope>NUCLEOTIDE SEQUENCE</scope>
</reference>
<evidence type="ECO:0000259" key="2">
    <source>
        <dbReference type="PROSITE" id="PS50878"/>
    </source>
</evidence>
<protein>
    <recommendedName>
        <fullName evidence="2">Reverse transcriptase domain-containing protein</fullName>
    </recommendedName>
</protein>
<proteinExistence type="predicted"/>
<dbReference type="PROSITE" id="PS50878">
    <property type="entry name" value="RT_POL"/>
    <property type="match status" value="1"/>
</dbReference>
<reference evidence="3" key="1">
    <citation type="journal article" date="2022" name="Int. J. Mol. Sci.">
        <title>Draft Genome of Tanacetum Coccineum: Genomic Comparison of Closely Related Tanacetum-Family Plants.</title>
        <authorList>
            <person name="Yamashiro T."/>
            <person name="Shiraishi A."/>
            <person name="Nakayama K."/>
            <person name="Satake H."/>
        </authorList>
    </citation>
    <scope>NUCLEOTIDE SEQUENCE</scope>
</reference>
<feature type="region of interest" description="Disordered" evidence="1">
    <location>
        <begin position="372"/>
        <end position="425"/>
    </location>
</feature>
<feature type="region of interest" description="Disordered" evidence="1">
    <location>
        <begin position="109"/>
        <end position="135"/>
    </location>
</feature>
<dbReference type="Gene3D" id="3.60.10.10">
    <property type="entry name" value="Endonuclease/exonuclease/phosphatase"/>
    <property type="match status" value="1"/>
</dbReference>
<keyword evidence="4" id="KW-1185">Reference proteome</keyword>
<dbReference type="Pfam" id="PF00078">
    <property type="entry name" value="RVT_1"/>
    <property type="match status" value="1"/>
</dbReference>
<evidence type="ECO:0000313" key="4">
    <source>
        <dbReference type="Proteomes" id="UP001151760"/>
    </source>
</evidence>
<dbReference type="InterPro" id="IPR000477">
    <property type="entry name" value="RT_dom"/>
</dbReference>
<dbReference type="EMBL" id="BQNB010017391">
    <property type="protein sequence ID" value="GJT62619.1"/>
    <property type="molecule type" value="Genomic_DNA"/>
</dbReference>
<name>A0ABQ5FHU1_9ASTR</name>
<feature type="domain" description="Reverse transcriptase" evidence="2">
    <location>
        <begin position="731"/>
        <end position="950"/>
    </location>
</feature>
<dbReference type="PANTHER" id="PTHR33116">
    <property type="entry name" value="REVERSE TRANSCRIPTASE ZINC-BINDING DOMAIN-CONTAINING PROTEIN-RELATED-RELATED"/>
    <property type="match status" value="1"/>
</dbReference>
<dbReference type="SUPFAM" id="SSF56672">
    <property type="entry name" value="DNA/RNA polymerases"/>
    <property type="match status" value="1"/>
</dbReference>
<feature type="compositionally biased region" description="Basic and acidic residues" evidence="1">
    <location>
        <begin position="120"/>
        <end position="130"/>
    </location>
</feature>
<dbReference type="SUPFAM" id="SSF56219">
    <property type="entry name" value="DNase I-like"/>
    <property type="match status" value="1"/>
</dbReference>
<gene>
    <name evidence="3" type="ORF">Tco_1006152</name>
</gene>